<reference evidence="1" key="1">
    <citation type="submission" date="2021-04" db="EMBL/GenBank/DDBJ databases">
        <title>Sequencing of actinobacteria type strains.</title>
        <authorList>
            <person name="Nguyen G.-S."/>
            <person name="Wentzel A."/>
        </authorList>
    </citation>
    <scope>NUCLEOTIDE SEQUENCE</scope>
    <source>
        <strain evidence="1">DSM 42095</strain>
    </source>
</reference>
<dbReference type="InterPro" id="IPR006764">
    <property type="entry name" value="SAM_dep_MeTrfase_SAV2177_type"/>
</dbReference>
<dbReference type="AlphaFoldDB" id="A0A8T4IN66"/>
<dbReference type="InterPro" id="IPR029063">
    <property type="entry name" value="SAM-dependent_MTases_sf"/>
</dbReference>
<keyword evidence="1" id="KW-0808">Transferase</keyword>
<evidence type="ECO:0000313" key="2">
    <source>
        <dbReference type="Proteomes" id="UP000675554"/>
    </source>
</evidence>
<name>A0A8T4IN66_9ACTN</name>
<dbReference type="GO" id="GO:0008168">
    <property type="term" value="F:methyltransferase activity"/>
    <property type="evidence" value="ECO:0007669"/>
    <property type="project" value="UniProtKB-KW"/>
</dbReference>
<keyword evidence="2" id="KW-1185">Reference proteome</keyword>
<gene>
    <name evidence="1" type="ORF">KDA82_07445</name>
</gene>
<dbReference type="Gene3D" id="3.40.50.150">
    <property type="entry name" value="Vaccinia Virus protein VP39"/>
    <property type="match status" value="1"/>
</dbReference>
<comment type="caution">
    <text evidence="1">The sequence shown here is derived from an EMBL/GenBank/DDBJ whole genome shotgun (WGS) entry which is preliminary data.</text>
</comment>
<accession>A0A8T4IN66</accession>
<dbReference type="Proteomes" id="UP000675554">
    <property type="component" value="Unassembled WGS sequence"/>
</dbReference>
<evidence type="ECO:0000313" key="1">
    <source>
        <dbReference type="EMBL" id="MBR7672850.1"/>
    </source>
</evidence>
<dbReference type="EMBL" id="JAGSMN010000141">
    <property type="protein sequence ID" value="MBR7672850.1"/>
    <property type="molecule type" value="Genomic_DNA"/>
</dbReference>
<dbReference type="Pfam" id="PF04672">
    <property type="entry name" value="Methyltransf_19"/>
    <property type="match status" value="1"/>
</dbReference>
<dbReference type="SUPFAM" id="SSF53335">
    <property type="entry name" value="S-adenosyl-L-methionine-dependent methyltransferases"/>
    <property type="match status" value="1"/>
</dbReference>
<sequence length="252" mass="27650">MYDFYLGGMDNYEVDRTAAGRVLELVPHIRTTARGNRDFHHRAVRTAVDMGIRQFIDIGTGIPTSPNTHEVARAAAPDARVAYVDNDPIVATYAGAKLTNLGNADFVLADLREPKSIIEHDGMRQLIDFDKPVALMLVAVLHFITEDEDPAGILKELTDRLPDGSALILSHVTGDFDEDRDAIGQAAHVYDSATARLTLRTYDEVLPYFKGFELLEPGLVQPPLWRPDGQAPTEKELTQHAGYAGMGIKGGV</sequence>
<dbReference type="EC" id="2.1.1.-" evidence="1"/>
<organism evidence="1 2">
    <name type="scientific">Streptomyces daliensis</name>
    <dbReference type="NCBI Taxonomy" id="299421"/>
    <lineage>
        <taxon>Bacteria</taxon>
        <taxon>Bacillati</taxon>
        <taxon>Actinomycetota</taxon>
        <taxon>Actinomycetes</taxon>
        <taxon>Kitasatosporales</taxon>
        <taxon>Streptomycetaceae</taxon>
        <taxon>Streptomyces</taxon>
    </lineage>
</organism>
<keyword evidence="1" id="KW-0489">Methyltransferase</keyword>
<dbReference type="CDD" id="cd02440">
    <property type="entry name" value="AdoMet_MTases"/>
    <property type="match status" value="1"/>
</dbReference>
<dbReference type="PIRSF" id="PIRSF017393">
    <property type="entry name" value="MTase_SAV2177"/>
    <property type="match status" value="1"/>
</dbReference>
<protein>
    <submittedName>
        <fullName evidence="1">SAM-dependent methyltransferase</fullName>
        <ecNumber evidence="1">2.1.1.-</ecNumber>
    </submittedName>
</protein>
<dbReference type="GO" id="GO:0032259">
    <property type="term" value="P:methylation"/>
    <property type="evidence" value="ECO:0007669"/>
    <property type="project" value="UniProtKB-KW"/>
</dbReference>
<proteinExistence type="predicted"/>